<gene>
    <name evidence="12" type="ORF">ENT77_00075</name>
</gene>
<dbReference type="InterPro" id="IPR027417">
    <property type="entry name" value="P-loop_NTPase"/>
</dbReference>
<keyword evidence="4" id="KW-0378">Hydrolase</keyword>
<dbReference type="AlphaFoldDB" id="A0A7C4W2K1"/>
<evidence type="ECO:0000256" key="9">
    <source>
        <dbReference type="ARBA" id="ARBA00023204"/>
    </source>
</evidence>
<proteinExistence type="predicted"/>
<keyword evidence="9" id="KW-0234">DNA repair</keyword>
<dbReference type="InterPro" id="IPR011604">
    <property type="entry name" value="PDDEXK-like_dom_sf"/>
</dbReference>
<dbReference type="Gene3D" id="1.10.486.10">
    <property type="entry name" value="PCRA, domain 4"/>
    <property type="match status" value="1"/>
</dbReference>
<dbReference type="GO" id="GO:0006281">
    <property type="term" value="P:DNA repair"/>
    <property type="evidence" value="ECO:0007669"/>
    <property type="project" value="UniProtKB-KW"/>
</dbReference>
<sequence length="1091" mass="128030">MVRRAYVVPIDGSHFDLVAYQAQQLYEKNPLDFLFIGPTGFYTRQIAERVAQNIGKSLNRNAFLVINQYITELLLRCNYDAEVLDRDFYTIYISRIIDELYENARRNEESYGSERLLLLKTLSKSNTIVQYIVEIFEKLWELELYGERRQTSEQYALVECLMNEESTFAQIIREVLAKMKEAAQQLRSKTVYDPVSIYNWYIENAKHVEQPRKYLVLSGFFDIPPLVQKALRELIKKSEEVFFFVWQKVLDSAFEPLEEIYRFLDENGFEFDYTLCNKKYATTKQLLETKKIIRVDTENTYFEYQYLVKEVKRLLIEGTEPEDIGVVVPNSIIAQRVMEEFDEAKIPFRYSGQISLIDSQIVKILLQPLVTIENNYRSEDLLALIESPLVPERSLSMDEIEQFFKEYNYFSVSLTPSEMRDKDKRYQAYFEKLDADIEFLRTKLTEVTAEELDEDEEIDVLSLRSERLEKLENFKLVMESVFRILDEIHEKRKEGADFFEWYRGFIKSAISKFSHAFDAVNSLKTTATFRSFWNEMNAFVKFIEVLNKLEMYVRKLKESEIVKELKSWDKIFKIFQVLLSTSGYRETFKSANVVDIVDLSTARFVYKKYKFFVEFTDDYYPSISKINPLIFRTGNERSKIYDTLESTERRSTLLAIIFSKQAKLIFPRATSTGEEIVASKYITEFANSLEEAVFTENDIFKELDYEIRKLRTSVEQNVSLKPSDFIVGSTNIYEFSHSKISEYLSCPLKFYYSSVVGISRPAKFSDLSRINRGLVVHRVLKKMFDGRVLFEVLEDDVRRFTQEAYDSVYSQGIWKYSIPREMTVKEIVKELVPLLNLIYKDKIILRLGYKSLSPANVESTESGVLSSERVIALEKEFRKVIGNYTILARVDRIDRLQNNYSALDEKTPVDRPAYAIIDYKSSENSIKNAFVEQLLLYDYVISHQNQISEVSQENVADYYLIFLATKPSNGRYAYEYVKSEIGELKSYVFKVKRKREKAGKNAERKFVPIAEFENWLIKVLENISQKGDFVPIFLDYRSRSFISEISADLQDGYEIDVPAGSKRTQKCRKYMGRCSYEPLCSMFETYGIKLP</sequence>
<dbReference type="Gene3D" id="3.40.50.300">
    <property type="entry name" value="P-loop containing nucleotide triphosphate hydrolases"/>
    <property type="match status" value="1"/>
</dbReference>
<organism evidence="12">
    <name type="scientific">Fervidobacterium thailandense</name>
    <dbReference type="NCBI Taxonomy" id="1008305"/>
    <lineage>
        <taxon>Bacteria</taxon>
        <taxon>Thermotogati</taxon>
        <taxon>Thermotogota</taxon>
        <taxon>Thermotogae</taxon>
        <taxon>Thermotogales</taxon>
        <taxon>Fervidobacteriaceae</taxon>
        <taxon>Fervidobacterium</taxon>
    </lineage>
</organism>
<dbReference type="GO" id="GO:0003677">
    <property type="term" value="F:DNA binding"/>
    <property type="evidence" value="ECO:0007669"/>
    <property type="project" value="UniProtKB-KW"/>
</dbReference>
<evidence type="ECO:0000256" key="2">
    <source>
        <dbReference type="ARBA" id="ARBA00022741"/>
    </source>
</evidence>
<name>A0A7C4W2K1_9BACT</name>
<dbReference type="Pfam" id="PF12705">
    <property type="entry name" value="PDDEXK_1"/>
    <property type="match status" value="1"/>
</dbReference>
<accession>A0A7C4W2K1</accession>
<dbReference type="GO" id="GO:0004386">
    <property type="term" value="F:helicase activity"/>
    <property type="evidence" value="ECO:0007669"/>
    <property type="project" value="UniProtKB-KW"/>
</dbReference>
<evidence type="ECO:0000256" key="5">
    <source>
        <dbReference type="ARBA" id="ARBA00022806"/>
    </source>
</evidence>
<dbReference type="Pfam" id="PF13361">
    <property type="entry name" value="UvrD_C"/>
    <property type="match status" value="1"/>
</dbReference>
<reference evidence="12" key="1">
    <citation type="journal article" date="2020" name="mSystems">
        <title>Genome- and Community-Level Interaction Insights into Carbon Utilization and Element Cycling Functions of Hydrothermarchaeota in Hydrothermal Sediment.</title>
        <authorList>
            <person name="Zhou Z."/>
            <person name="Liu Y."/>
            <person name="Xu W."/>
            <person name="Pan J."/>
            <person name="Luo Z.H."/>
            <person name="Li M."/>
        </authorList>
    </citation>
    <scope>NUCLEOTIDE SEQUENCE [LARGE SCALE GENOMIC DNA]</scope>
    <source>
        <strain evidence="12">SpSt-609</strain>
    </source>
</reference>
<keyword evidence="3" id="KW-0227">DNA damage</keyword>
<evidence type="ECO:0000256" key="7">
    <source>
        <dbReference type="ARBA" id="ARBA00022840"/>
    </source>
</evidence>
<evidence type="ECO:0000256" key="6">
    <source>
        <dbReference type="ARBA" id="ARBA00022839"/>
    </source>
</evidence>
<keyword evidence="2" id="KW-0547">Nucleotide-binding</keyword>
<evidence type="ECO:0000259" key="11">
    <source>
        <dbReference type="Pfam" id="PF13361"/>
    </source>
</evidence>
<comment type="caution">
    <text evidence="12">The sequence shown here is derived from an EMBL/GenBank/DDBJ whole genome shotgun (WGS) entry which is preliminary data.</text>
</comment>
<dbReference type="SUPFAM" id="SSF52540">
    <property type="entry name" value="P-loop containing nucleoside triphosphate hydrolases"/>
    <property type="match status" value="2"/>
</dbReference>
<dbReference type="GO" id="GO:0004527">
    <property type="term" value="F:exonuclease activity"/>
    <property type="evidence" value="ECO:0007669"/>
    <property type="project" value="UniProtKB-KW"/>
</dbReference>
<keyword evidence="1" id="KW-0540">Nuclease</keyword>
<keyword evidence="6" id="KW-0269">Exonuclease</keyword>
<evidence type="ECO:0000256" key="4">
    <source>
        <dbReference type="ARBA" id="ARBA00022801"/>
    </source>
</evidence>
<evidence type="ECO:0000259" key="10">
    <source>
        <dbReference type="Pfam" id="PF12705"/>
    </source>
</evidence>
<keyword evidence="5" id="KW-0347">Helicase</keyword>
<evidence type="ECO:0000313" key="12">
    <source>
        <dbReference type="EMBL" id="HGU39592.1"/>
    </source>
</evidence>
<feature type="domain" description="UvrD-like helicase C-terminal" evidence="11">
    <location>
        <begin position="278"/>
        <end position="578"/>
    </location>
</feature>
<keyword evidence="8" id="KW-0238">DNA-binding</keyword>
<feature type="domain" description="PD-(D/E)XK endonuclease-like" evidence="10">
    <location>
        <begin position="735"/>
        <end position="1026"/>
    </location>
</feature>
<protein>
    <submittedName>
        <fullName evidence="12">PD-(D/E)XK nuclease family protein</fullName>
    </submittedName>
</protein>
<dbReference type="InterPro" id="IPR038726">
    <property type="entry name" value="PDDEXK_AddAB-type"/>
</dbReference>
<keyword evidence="7" id="KW-0067">ATP-binding</keyword>
<evidence type="ECO:0000256" key="8">
    <source>
        <dbReference type="ARBA" id="ARBA00023125"/>
    </source>
</evidence>
<dbReference type="Gene3D" id="3.90.320.10">
    <property type="match status" value="1"/>
</dbReference>
<dbReference type="EMBL" id="DSZY01000002">
    <property type="protein sequence ID" value="HGU39592.1"/>
    <property type="molecule type" value="Genomic_DNA"/>
</dbReference>
<dbReference type="GO" id="GO:0005524">
    <property type="term" value="F:ATP binding"/>
    <property type="evidence" value="ECO:0007669"/>
    <property type="project" value="UniProtKB-KW"/>
</dbReference>
<evidence type="ECO:0000256" key="3">
    <source>
        <dbReference type="ARBA" id="ARBA00022763"/>
    </source>
</evidence>
<evidence type="ECO:0000256" key="1">
    <source>
        <dbReference type="ARBA" id="ARBA00022722"/>
    </source>
</evidence>
<dbReference type="InterPro" id="IPR014017">
    <property type="entry name" value="DNA_helicase_UvrD-like_C"/>
</dbReference>